<keyword evidence="26" id="KW-0175">Coiled coil</keyword>
<evidence type="ECO:0000256" key="10">
    <source>
        <dbReference type="ARBA" id="ARBA00022723"/>
    </source>
</evidence>
<evidence type="ECO:0000313" key="29">
    <source>
        <dbReference type="Proteomes" id="UP000747542"/>
    </source>
</evidence>
<feature type="signal peptide" evidence="27">
    <location>
        <begin position="1"/>
        <end position="25"/>
    </location>
</feature>
<evidence type="ECO:0000256" key="23">
    <source>
        <dbReference type="PIRSR" id="PIRSR607754-1"/>
    </source>
</evidence>
<feature type="disulfide bond" evidence="25">
    <location>
        <begin position="345"/>
        <end position="446"/>
    </location>
</feature>
<comment type="pathway">
    <text evidence="3">Protein modification; protein glycosylation.</text>
</comment>
<evidence type="ECO:0000256" key="19">
    <source>
        <dbReference type="ARBA" id="ARBA00031203"/>
    </source>
</evidence>
<keyword evidence="11" id="KW-0735">Signal-anchor</keyword>
<evidence type="ECO:0000256" key="17">
    <source>
        <dbReference type="ARBA" id="ARBA00023211"/>
    </source>
</evidence>
<keyword evidence="7" id="KW-0328">Glycosyltransferase</keyword>
<evidence type="ECO:0000256" key="9">
    <source>
        <dbReference type="ARBA" id="ARBA00022692"/>
    </source>
</evidence>
<comment type="subcellular location">
    <subcellularLocation>
        <location evidence="2">Golgi apparatus membrane</location>
        <topology evidence="2">Single-pass type II membrane protein</topology>
    </subcellularLocation>
</comment>
<dbReference type="EMBL" id="JAHLQT010034244">
    <property type="protein sequence ID" value="KAG7158971.1"/>
    <property type="molecule type" value="Genomic_DNA"/>
</dbReference>
<dbReference type="PANTHER" id="PTHR12871">
    <property type="entry name" value="BETA-1,2-N-ACETYLGLUCOSAMINYLTRANSFERASE II"/>
    <property type="match status" value="1"/>
</dbReference>
<dbReference type="Gene3D" id="3.90.550.10">
    <property type="entry name" value="Spore Coat Polysaccharide Biosynthesis Protein SpsA, Chain A"/>
    <property type="match status" value="1"/>
</dbReference>
<keyword evidence="12" id="KW-1133">Transmembrane helix</keyword>
<keyword evidence="17 24" id="KW-0464">Manganese</keyword>
<dbReference type="SUPFAM" id="SSF53448">
    <property type="entry name" value="Nucleotide-diphospho-sugar transferases"/>
    <property type="match status" value="1"/>
</dbReference>
<comment type="cofactor">
    <cofactor evidence="1 24">
        <name>Mn(2+)</name>
        <dbReference type="ChEBI" id="CHEBI:29035"/>
    </cofactor>
</comment>
<evidence type="ECO:0000256" key="3">
    <source>
        <dbReference type="ARBA" id="ARBA00004922"/>
    </source>
</evidence>
<name>A0A8J5JKC4_HOMAM</name>
<evidence type="ECO:0000256" key="8">
    <source>
        <dbReference type="ARBA" id="ARBA00022679"/>
    </source>
</evidence>
<feature type="binding site" evidence="23">
    <location>
        <position position="165"/>
    </location>
    <ligand>
        <name>substrate</name>
    </ligand>
</feature>
<feature type="coiled-coil region" evidence="26">
    <location>
        <begin position="92"/>
        <end position="119"/>
    </location>
</feature>
<sequence length="473" mass="54749">MKRQLKLRWMKWCVLLLLLTWIMETVHNGMELFIVTTTYSNHSRGTEPLPHRLSPRPTQRDVSLRSSRFQGDKEIIKVNDIKLSHTIDQSEALLSEEEVNNVKQKVKQANDDQLILNQETFGPILPNTTVLVVQVHKRLENLRYLLETMKAVTGINETLVIFSHDLWDPAINALVRNIKDFRAMQMFFPFSIQLHAHTFPGIDPRDCARNTSRQSSGKCLGHPDTYGHYREAPLTQIKHHWWWKIHRVFEEVRVTRESAGWVVFLEEDHYLAPDLLHVLHRLLRDKDTLCRHCQVIALGNYNKLNGFLQRNTVTISDWLVTTHNLGYSLNRNAWNLIKECRELFCTFDDYNWDWTLYKLVLYCTRPRLTMLGVSLSRVLHVGSCGTHTKRNACDTKSEVQSAAKSYHANAHWLFPASLQVLNKAAISVKLVKPNGGWGDHRDQELCRAIANNTTAEDSLLSLKSIYQDKIAVT</sequence>
<evidence type="ECO:0000256" key="12">
    <source>
        <dbReference type="ARBA" id="ARBA00022989"/>
    </source>
</evidence>
<keyword evidence="10 24" id="KW-0479">Metal-binding</keyword>
<organism evidence="28 29">
    <name type="scientific">Homarus americanus</name>
    <name type="common">American lobster</name>
    <dbReference type="NCBI Taxonomy" id="6706"/>
    <lineage>
        <taxon>Eukaryota</taxon>
        <taxon>Metazoa</taxon>
        <taxon>Ecdysozoa</taxon>
        <taxon>Arthropoda</taxon>
        <taxon>Crustacea</taxon>
        <taxon>Multicrustacea</taxon>
        <taxon>Malacostraca</taxon>
        <taxon>Eumalacostraca</taxon>
        <taxon>Eucarida</taxon>
        <taxon>Decapoda</taxon>
        <taxon>Pleocyemata</taxon>
        <taxon>Astacidea</taxon>
        <taxon>Nephropoidea</taxon>
        <taxon>Nephropidae</taxon>
        <taxon>Homarus</taxon>
    </lineage>
</organism>
<evidence type="ECO:0000256" key="13">
    <source>
        <dbReference type="ARBA" id="ARBA00023034"/>
    </source>
</evidence>
<keyword evidence="16" id="KW-0325">Glycoprotein</keyword>
<evidence type="ECO:0000256" key="11">
    <source>
        <dbReference type="ARBA" id="ARBA00022968"/>
    </source>
</evidence>
<dbReference type="PANTHER" id="PTHR12871:SF0">
    <property type="entry name" value="ALPHA-1,6-MANNOSYL-GLYCOPROTEIN 2-BETA-N-ACETYLGLUCOSAMINYLTRANSFERASE"/>
    <property type="match status" value="1"/>
</dbReference>
<feature type="disulfide bond" evidence="25">
    <location>
        <begin position="384"/>
        <end position="393"/>
    </location>
</feature>
<evidence type="ECO:0000256" key="18">
    <source>
        <dbReference type="ARBA" id="ARBA00029663"/>
    </source>
</evidence>
<evidence type="ECO:0000256" key="21">
    <source>
        <dbReference type="ARBA" id="ARBA00032915"/>
    </source>
</evidence>
<feature type="binding site" evidence="24">
    <location>
        <position position="380"/>
    </location>
    <ligand>
        <name>Mn(2+)</name>
        <dbReference type="ChEBI" id="CHEBI:29035"/>
    </ligand>
</feature>
<protein>
    <recommendedName>
        <fullName evidence="6">Alpha-1,6-mannosyl-glycoprotein 2-beta-N-acetylglucosaminyltransferase</fullName>
        <ecNumber evidence="5">2.4.1.143</ecNumber>
    </recommendedName>
    <alternativeName>
        <fullName evidence="21">Beta-1,2-N-acetylglucosaminyltransferase II</fullName>
    </alternativeName>
    <alternativeName>
        <fullName evidence="20">GlcNAc-T II</fullName>
    </alternativeName>
    <alternativeName>
        <fullName evidence="19">Mannoside acetylglucosaminyltransferase 2</fullName>
    </alternativeName>
    <alternativeName>
        <fullName evidence="18">N-glycosyl-oligosaccharide-glycoprotein N-acetylglucosaminyltransferase II</fullName>
    </alternativeName>
</protein>
<proteinExistence type="inferred from homology"/>
<dbReference type="Pfam" id="PF05060">
    <property type="entry name" value="MGAT2"/>
    <property type="match status" value="1"/>
</dbReference>
<dbReference type="UniPathway" id="UPA00378"/>
<dbReference type="GO" id="GO:0009312">
    <property type="term" value="P:oligosaccharide biosynthetic process"/>
    <property type="evidence" value="ECO:0007669"/>
    <property type="project" value="InterPro"/>
</dbReference>
<evidence type="ECO:0000256" key="26">
    <source>
        <dbReference type="SAM" id="Coils"/>
    </source>
</evidence>
<evidence type="ECO:0000256" key="5">
    <source>
        <dbReference type="ARBA" id="ARBA00012613"/>
    </source>
</evidence>
<evidence type="ECO:0000256" key="1">
    <source>
        <dbReference type="ARBA" id="ARBA00001936"/>
    </source>
</evidence>
<evidence type="ECO:0000256" key="4">
    <source>
        <dbReference type="ARBA" id="ARBA00011011"/>
    </source>
</evidence>
<feature type="binding site" evidence="23">
    <location>
        <begin position="134"/>
        <end position="138"/>
    </location>
    <ligand>
        <name>substrate</name>
    </ligand>
</feature>
<keyword evidence="27" id="KW-0732">Signal</keyword>
<evidence type="ECO:0000256" key="20">
    <source>
        <dbReference type="ARBA" id="ARBA00032552"/>
    </source>
</evidence>
<accession>A0A8J5JKC4</accession>
<evidence type="ECO:0000256" key="15">
    <source>
        <dbReference type="ARBA" id="ARBA00023157"/>
    </source>
</evidence>
<dbReference type="AlphaFoldDB" id="A0A8J5JKC4"/>
<comment type="catalytic activity">
    <reaction evidence="22">
        <text>an N(4)-{beta-D-GlcNAc-(1-&gt;2)-alpha-D-Man-(1-&gt;3)-[alpha-D-Man-(1-&gt;6)]-beta-D-Man-(1-&gt;4)-beta-D-GlcNAc-(1-&gt;4)-beta-D-GlcNAc}-L-asparaginyl-[protein] + UDP-N-acetyl-alpha-D-glucosamine = N(4)-{beta-D-GlcNAc-(1-&gt;2)-alpha-D-Man-(1-&gt;3)-[beta-D-GlcNAc-(1-&gt;2)-alpha-D-Man-(1-&gt;6)]-beta-D-Man-(1-&gt;4)-beta-D-GlcNAc-(1-&gt;4)-beta-D-GlcNAc}-L-asparaginyl-[protein] + UDP + H(+)</text>
        <dbReference type="Rhea" id="RHEA:12941"/>
        <dbReference type="Rhea" id="RHEA-COMP:13526"/>
        <dbReference type="Rhea" id="RHEA-COMP:14369"/>
        <dbReference type="ChEBI" id="CHEBI:15378"/>
        <dbReference type="ChEBI" id="CHEBI:57705"/>
        <dbReference type="ChEBI" id="CHEBI:58223"/>
        <dbReference type="ChEBI" id="CHEBI:60615"/>
        <dbReference type="ChEBI" id="CHEBI:60651"/>
        <dbReference type="EC" id="2.4.1.143"/>
    </reaction>
</comment>
<dbReference type="Proteomes" id="UP000747542">
    <property type="component" value="Unassembled WGS sequence"/>
</dbReference>
<keyword evidence="13" id="KW-0333">Golgi apparatus</keyword>
<dbReference type="InterPro" id="IPR007754">
    <property type="entry name" value="GlcNAc_II"/>
</dbReference>
<feature type="disulfide bond" evidence="25">
    <location>
        <begin position="340"/>
        <end position="363"/>
    </location>
</feature>
<dbReference type="GO" id="GO:0000139">
    <property type="term" value="C:Golgi membrane"/>
    <property type="evidence" value="ECO:0007669"/>
    <property type="project" value="UniProtKB-SubCell"/>
</dbReference>
<feature type="disulfide bond" evidence="25">
    <location>
        <begin position="290"/>
        <end position="293"/>
    </location>
</feature>
<evidence type="ECO:0000256" key="27">
    <source>
        <dbReference type="SAM" id="SignalP"/>
    </source>
</evidence>
<evidence type="ECO:0000313" key="28">
    <source>
        <dbReference type="EMBL" id="KAG7158971.1"/>
    </source>
</evidence>
<feature type="binding site" evidence="24">
    <location>
        <position position="268"/>
    </location>
    <ligand>
        <name>Mn(2+)</name>
        <dbReference type="ChEBI" id="CHEBI:29035"/>
    </ligand>
</feature>
<dbReference type="GO" id="GO:0046872">
    <property type="term" value="F:metal ion binding"/>
    <property type="evidence" value="ECO:0007669"/>
    <property type="project" value="UniProtKB-KW"/>
</dbReference>
<dbReference type="GO" id="GO:0005795">
    <property type="term" value="C:Golgi stack"/>
    <property type="evidence" value="ECO:0007669"/>
    <property type="project" value="InterPro"/>
</dbReference>
<keyword evidence="14" id="KW-0472">Membrane</keyword>
<keyword evidence="8" id="KW-0808">Transferase</keyword>
<dbReference type="InterPro" id="IPR029044">
    <property type="entry name" value="Nucleotide-diphossugar_trans"/>
</dbReference>
<evidence type="ECO:0000256" key="16">
    <source>
        <dbReference type="ARBA" id="ARBA00023180"/>
    </source>
</evidence>
<evidence type="ECO:0000256" key="7">
    <source>
        <dbReference type="ARBA" id="ARBA00022676"/>
    </source>
</evidence>
<keyword evidence="15 25" id="KW-1015">Disulfide bond</keyword>
<evidence type="ECO:0000256" key="2">
    <source>
        <dbReference type="ARBA" id="ARBA00004323"/>
    </source>
</evidence>
<comment type="caution">
    <text evidence="28">The sequence shown here is derived from an EMBL/GenBank/DDBJ whole genome shotgun (WGS) entry which is preliminary data.</text>
</comment>
<dbReference type="GO" id="GO:0006487">
    <property type="term" value="P:protein N-linked glycosylation"/>
    <property type="evidence" value="ECO:0007669"/>
    <property type="project" value="TreeGrafter"/>
</dbReference>
<keyword evidence="29" id="KW-1185">Reference proteome</keyword>
<gene>
    <name evidence="28" type="primary">Mgat2-L3</name>
    <name evidence="28" type="ORF">Hamer_G006358</name>
</gene>
<feature type="chain" id="PRO_5035174483" description="Alpha-1,6-mannosyl-glycoprotein 2-beta-N-acetylglucosaminyltransferase" evidence="27">
    <location>
        <begin position="26"/>
        <end position="473"/>
    </location>
</feature>
<feature type="binding site" evidence="23">
    <location>
        <begin position="236"/>
        <end position="240"/>
    </location>
    <ligand>
        <name>substrate</name>
    </ligand>
</feature>
<evidence type="ECO:0000256" key="24">
    <source>
        <dbReference type="PIRSR" id="PIRSR607754-2"/>
    </source>
</evidence>
<reference evidence="28" key="1">
    <citation type="journal article" date="2021" name="Sci. Adv.">
        <title>The American lobster genome reveals insights on longevity, neural, and immune adaptations.</title>
        <authorList>
            <person name="Polinski J.M."/>
            <person name="Zimin A.V."/>
            <person name="Clark K.F."/>
            <person name="Kohn A.B."/>
            <person name="Sadowski N."/>
            <person name="Timp W."/>
            <person name="Ptitsyn A."/>
            <person name="Khanna P."/>
            <person name="Romanova D.Y."/>
            <person name="Williams P."/>
            <person name="Greenwood S.J."/>
            <person name="Moroz L.L."/>
            <person name="Walt D.R."/>
            <person name="Bodnar A.G."/>
        </authorList>
    </citation>
    <scope>NUCLEOTIDE SEQUENCE</scope>
    <source>
        <strain evidence="28">GMGI-L3</strain>
    </source>
</reference>
<comment type="similarity">
    <text evidence="4">Belongs to the glycosyltransferase 16 (GT16) protein family.</text>
</comment>
<evidence type="ECO:0000256" key="6">
    <source>
        <dbReference type="ARBA" id="ARBA00014817"/>
    </source>
</evidence>
<evidence type="ECO:0000256" key="14">
    <source>
        <dbReference type="ARBA" id="ARBA00023136"/>
    </source>
</evidence>
<dbReference type="EC" id="2.4.1.143" evidence="5"/>
<keyword evidence="9" id="KW-0812">Transmembrane</keyword>
<feature type="disulfide bond" evidence="25">
    <location>
        <begin position="207"/>
        <end position="219"/>
    </location>
</feature>
<dbReference type="GO" id="GO:0008455">
    <property type="term" value="F:alpha-1,6-mannosylglycoprotein 2-beta-N-acetylglucosaminyltransferase activity"/>
    <property type="evidence" value="ECO:0007669"/>
    <property type="project" value="UniProtKB-EC"/>
</dbReference>
<evidence type="ECO:0000256" key="25">
    <source>
        <dbReference type="PIRSR" id="PIRSR607754-3"/>
    </source>
</evidence>
<evidence type="ECO:0000256" key="22">
    <source>
        <dbReference type="ARBA" id="ARBA00093257"/>
    </source>
</evidence>